<sequence>MTSPPQLLPFILTAFFFAILTTACKKQENNIANRVNQLTSYNGNNASVEKMVNDLEALNSVSHFSDSVPAGVLINWDQFLVGKTLSDSVTTYVFQVRIGSDTSSVLLVASRNPDQSFTNAAFVRNDTSKSKSYFSISKQFNHTDLSAARILQPLPVPQIVANKTQQKSASRDETCTVAVDYTYYIKLVPGQCSYDVAVVADGFNNYWTEQMRLTLTNNSGTSITVYMQLGAGMIITGPVTSLIGLNTNQLNGISTTLMDNFKLTLGNGLWCQIAELYFVNFVVNNRCIAPPEPPVQTLVTEDVMYEYDEVMYDQRDFSVAVNGYERIHYSCYAKITRDASNSQIQSVTMYPVAATPASVSYVDYYSRECIRIAAIQNPGNSYSISSNKTNVNLTWSCLAVAEYSYSDGTPTSQRQWNFGRTEFR</sequence>
<dbReference type="AlphaFoldDB" id="A0A173MNT0"/>
<evidence type="ECO:0000313" key="2">
    <source>
        <dbReference type="Proteomes" id="UP000186917"/>
    </source>
</evidence>
<dbReference type="Proteomes" id="UP000186917">
    <property type="component" value="Unassembled WGS sequence"/>
</dbReference>
<keyword evidence="2" id="KW-1185">Reference proteome</keyword>
<protein>
    <submittedName>
        <fullName evidence="1">Uncharacterized protein</fullName>
    </submittedName>
</protein>
<proteinExistence type="predicted"/>
<reference evidence="2" key="1">
    <citation type="submission" date="2017-01" db="EMBL/GenBank/DDBJ databases">
        <authorList>
            <person name="Varghese N."/>
            <person name="Submissions S."/>
        </authorList>
    </citation>
    <scope>NUCLEOTIDE SEQUENCE [LARGE SCALE GENOMIC DNA]</scope>
    <source>
        <strain evidence="2">DSM 21054</strain>
    </source>
</reference>
<dbReference type="EMBL" id="FTOR01000001">
    <property type="protein sequence ID" value="SIS70648.1"/>
    <property type="molecule type" value="Genomic_DNA"/>
</dbReference>
<organism evidence="1 2">
    <name type="scientific">Filimonas lacunae</name>
    <dbReference type="NCBI Taxonomy" id="477680"/>
    <lineage>
        <taxon>Bacteria</taxon>
        <taxon>Pseudomonadati</taxon>
        <taxon>Bacteroidota</taxon>
        <taxon>Chitinophagia</taxon>
        <taxon>Chitinophagales</taxon>
        <taxon>Chitinophagaceae</taxon>
        <taxon>Filimonas</taxon>
    </lineage>
</organism>
<gene>
    <name evidence="1" type="ORF">SAMN05421788_101735</name>
</gene>
<evidence type="ECO:0000313" key="1">
    <source>
        <dbReference type="EMBL" id="SIS70648.1"/>
    </source>
</evidence>
<accession>A0A173MNT0</accession>
<name>A0A173MNT0_9BACT</name>
<dbReference type="KEGG" id="fln:FLA_5342"/>